<protein>
    <submittedName>
        <fullName evidence="1">Uncharacterized protein</fullName>
    </submittedName>
</protein>
<reference evidence="1" key="1">
    <citation type="submission" date="2016-08" db="EMBL/GenBank/DDBJ databases">
        <authorList>
            <person name="Ngugi D.K."/>
            <person name="Miyake S."/>
            <person name="Stingl U."/>
        </authorList>
    </citation>
    <scope>NUCLEOTIDE SEQUENCE</scope>
    <source>
        <strain evidence="1">SCG-D08WGA-EpuloA1</strain>
    </source>
</reference>
<gene>
    <name evidence="1" type="ORF">AN640_05995</name>
</gene>
<dbReference type="EMBL" id="LJHD01000131">
    <property type="protein sequence ID" value="ONI43896.1"/>
    <property type="molecule type" value="Genomic_DNA"/>
</dbReference>
<organism evidence="1 2">
    <name type="scientific">Candidatus Epulonipiscium fishelsonii</name>
    <dbReference type="NCBI Taxonomy" id="77094"/>
    <lineage>
        <taxon>Bacteria</taxon>
        <taxon>Bacillati</taxon>
        <taxon>Bacillota</taxon>
        <taxon>Clostridia</taxon>
        <taxon>Lachnospirales</taxon>
        <taxon>Lachnospiraceae</taxon>
        <taxon>Candidatus Epulonipiscium</taxon>
    </lineage>
</organism>
<evidence type="ECO:0000313" key="1">
    <source>
        <dbReference type="EMBL" id="ONI43896.1"/>
    </source>
</evidence>
<keyword evidence="2" id="KW-1185">Reference proteome</keyword>
<evidence type="ECO:0000313" key="2">
    <source>
        <dbReference type="Proteomes" id="UP000188637"/>
    </source>
</evidence>
<sequence>MENNLMEQLDLLVNLIQTIISKQHFEISLVNKILKICLGIYMDMSSKMESQELTKDIEVFTELSKAIENEDYILIEDLLEYELLDIIKQWQVCMK</sequence>
<proteinExistence type="predicted"/>
<accession>A0ACC8XHX4</accession>
<comment type="caution">
    <text evidence="1">The sequence shown here is derived from an EMBL/GenBank/DDBJ whole genome shotgun (WGS) entry which is preliminary data.</text>
</comment>
<dbReference type="Proteomes" id="UP000188637">
    <property type="component" value="Unassembled WGS sequence"/>
</dbReference>
<name>A0ACC8XHX4_9FIRM</name>